<dbReference type="AlphaFoldDB" id="A0A182KFZ6"/>
<evidence type="ECO:0000256" key="8">
    <source>
        <dbReference type="SAM" id="Phobius"/>
    </source>
</evidence>
<keyword evidence="5 8" id="KW-0472">Membrane</keyword>
<organism evidence="9 10">
    <name type="scientific">Anopheles christyi</name>
    <dbReference type="NCBI Taxonomy" id="43041"/>
    <lineage>
        <taxon>Eukaryota</taxon>
        <taxon>Metazoa</taxon>
        <taxon>Ecdysozoa</taxon>
        <taxon>Arthropoda</taxon>
        <taxon>Hexapoda</taxon>
        <taxon>Insecta</taxon>
        <taxon>Pterygota</taxon>
        <taxon>Neoptera</taxon>
        <taxon>Endopterygota</taxon>
        <taxon>Diptera</taxon>
        <taxon>Nematocera</taxon>
        <taxon>Culicoidea</taxon>
        <taxon>Culicidae</taxon>
        <taxon>Anophelinae</taxon>
        <taxon>Anopheles</taxon>
    </lineage>
</organism>
<reference evidence="9" key="2">
    <citation type="submission" date="2020-05" db="UniProtKB">
        <authorList>
            <consortium name="EnsemblMetazoa"/>
        </authorList>
    </citation>
    <scope>IDENTIFICATION</scope>
    <source>
        <strain evidence="9">ACHKN1017</strain>
    </source>
</reference>
<dbReference type="EnsemblMetazoa" id="ACHR009684-RA">
    <property type="protein sequence ID" value="ACHR009684-PA"/>
    <property type="gene ID" value="ACHR009684"/>
</dbReference>
<name>A0A182KFZ6_9DIPT</name>
<dbReference type="InterPro" id="IPR052192">
    <property type="entry name" value="Insect_Ionotropic_Sensory_Rcpt"/>
</dbReference>
<comment type="subcellular location">
    <subcellularLocation>
        <location evidence="1">Cell membrane</location>
        <topology evidence="1">Multi-pass membrane protein</topology>
    </subcellularLocation>
</comment>
<dbReference type="Proteomes" id="UP000075881">
    <property type="component" value="Unassembled WGS sequence"/>
</dbReference>
<dbReference type="GO" id="GO:0005886">
    <property type="term" value="C:plasma membrane"/>
    <property type="evidence" value="ECO:0007669"/>
    <property type="project" value="UniProtKB-SubCell"/>
</dbReference>
<feature type="transmembrane region" description="Helical" evidence="8">
    <location>
        <begin position="197"/>
        <end position="214"/>
    </location>
</feature>
<reference evidence="10" key="1">
    <citation type="submission" date="2013-03" db="EMBL/GenBank/DDBJ databases">
        <title>The Genome Sequence of Anopheles christyi ACHKN1017.</title>
        <authorList>
            <consortium name="The Broad Institute Genomics Platform"/>
            <person name="Neafsey D.E."/>
            <person name="Besansky N."/>
            <person name="Walker B."/>
            <person name="Young S.K."/>
            <person name="Zeng Q."/>
            <person name="Gargeya S."/>
            <person name="Fitzgerald M."/>
            <person name="Haas B."/>
            <person name="Abouelleil A."/>
            <person name="Allen A.W."/>
            <person name="Alvarado L."/>
            <person name="Arachchi H.M."/>
            <person name="Berlin A.M."/>
            <person name="Chapman S.B."/>
            <person name="Gainer-Dewar J."/>
            <person name="Goldberg J."/>
            <person name="Griggs A."/>
            <person name="Gujja S."/>
            <person name="Hansen M."/>
            <person name="Howarth C."/>
            <person name="Imamovic A."/>
            <person name="Ireland A."/>
            <person name="Larimer J."/>
            <person name="McCowan C."/>
            <person name="Murphy C."/>
            <person name="Pearson M."/>
            <person name="Poon T.W."/>
            <person name="Priest M."/>
            <person name="Roberts A."/>
            <person name="Saif S."/>
            <person name="Shea T."/>
            <person name="Sisk P."/>
            <person name="Sykes S."/>
            <person name="Wortman J."/>
            <person name="Nusbaum C."/>
            <person name="Birren B."/>
        </authorList>
    </citation>
    <scope>NUCLEOTIDE SEQUENCE [LARGE SCALE GENOMIC DNA]</scope>
    <source>
        <strain evidence="10">ACHKN1017</strain>
    </source>
</reference>
<keyword evidence="2" id="KW-1003">Cell membrane</keyword>
<evidence type="ECO:0000313" key="10">
    <source>
        <dbReference type="Proteomes" id="UP000075881"/>
    </source>
</evidence>
<evidence type="ECO:0000313" key="9">
    <source>
        <dbReference type="EnsemblMetazoa" id="ACHR009684-PA"/>
    </source>
</evidence>
<dbReference type="VEuPathDB" id="VectorBase:ACHR009684"/>
<keyword evidence="7" id="KW-0325">Glycoprotein</keyword>
<keyword evidence="4 8" id="KW-1133">Transmembrane helix</keyword>
<evidence type="ECO:0000256" key="2">
    <source>
        <dbReference type="ARBA" id="ARBA00022475"/>
    </source>
</evidence>
<keyword evidence="10" id="KW-1185">Reference proteome</keyword>
<protein>
    <recommendedName>
        <fullName evidence="11">Ionotropic glutamate receptor C-terminal domain-containing protein</fullName>
    </recommendedName>
</protein>
<evidence type="ECO:0000256" key="1">
    <source>
        <dbReference type="ARBA" id="ARBA00004651"/>
    </source>
</evidence>
<dbReference type="PANTHER" id="PTHR42643:SF30">
    <property type="entry name" value="IONOTROPIC RECEPTOR 40A-RELATED"/>
    <property type="match status" value="1"/>
</dbReference>
<sequence>MTSNIANNKAKSAWQYEHKTFVDHVVKVMICYCCGMLMRFTSFDESIKIIYFYPKWMFETGYEVVYDLDNTLAIYRWNRYSNQTTAIDPHNIIVPDEMRDLHGYRIVMWNMEYISKVMTFDAYFLEQMADKRNAIAIQTDEYSYSDLDVMPLFGVQNMVYSLLIPSFGTTFTAVKVPRAKPKLIVSILIDPFDVHTWLTYLILVLTMAIIISLLGKRLGMCHFVEIVLELIMICLAGPSRVYGGSIENRIITMFCVMGIVLISSYQSLIISFMSFVRYGPEINTLAEIQEHCLFPDTKITSFFNFKTYPNGSWPGSDKACLLETGRDNELQTIMIDANTVKDKHAYATDHYIRHRTESYRHAKTNFFEYPLCWIVKMHLRELFLFYVQAICESGIYEYYYNNKTKPAWQYEHKTFVEQVVKVDDLLLLWYAY</sequence>
<proteinExistence type="predicted"/>
<accession>A0A182KFZ6</accession>
<keyword evidence="3 8" id="KW-0812">Transmembrane</keyword>
<evidence type="ECO:0000256" key="3">
    <source>
        <dbReference type="ARBA" id="ARBA00022692"/>
    </source>
</evidence>
<evidence type="ECO:0000256" key="5">
    <source>
        <dbReference type="ARBA" id="ARBA00023136"/>
    </source>
</evidence>
<dbReference type="PANTHER" id="PTHR42643">
    <property type="entry name" value="IONOTROPIC RECEPTOR 20A-RELATED"/>
    <property type="match status" value="1"/>
</dbReference>
<keyword evidence="6" id="KW-0675">Receptor</keyword>
<evidence type="ECO:0000256" key="4">
    <source>
        <dbReference type="ARBA" id="ARBA00022989"/>
    </source>
</evidence>
<evidence type="ECO:0000256" key="7">
    <source>
        <dbReference type="ARBA" id="ARBA00023180"/>
    </source>
</evidence>
<feature type="transmembrane region" description="Helical" evidence="8">
    <location>
        <begin position="250"/>
        <end position="276"/>
    </location>
</feature>
<evidence type="ECO:0008006" key="11">
    <source>
        <dbReference type="Google" id="ProtNLM"/>
    </source>
</evidence>
<evidence type="ECO:0000256" key="6">
    <source>
        <dbReference type="ARBA" id="ARBA00023170"/>
    </source>
</evidence>